<evidence type="ECO:0000259" key="1">
    <source>
        <dbReference type="Pfam" id="PF03374"/>
    </source>
</evidence>
<dbReference type="InterPro" id="IPR014054">
    <property type="entry name" value="Phage_regulatory_Rha"/>
</dbReference>
<feature type="domain" description="Antirepressor protein C-terminal" evidence="1">
    <location>
        <begin position="125"/>
        <end position="228"/>
    </location>
</feature>
<dbReference type="EMBL" id="CP081864">
    <property type="protein sequence ID" value="QZN94149.1"/>
    <property type="molecule type" value="Genomic_DNA"/>
</dbReference>
<dbReference type="Pfam" id="PF09669">
    <property type="entry name" value="Phage_pRha"/>
    <property type="match status" value="1"/>
</dbReference>
<protein>
    <submittedName>
        <fullName evidence="2">Phage regulatory protein/antirepressor Ant</fullName>
    </submittedName>
</protein>
<dbReference type="Pfam" id="PF03374">
    <property type="entry name" value="ANT"/>
    <property type="match status" value="1"/>
</dbReference>
<evidence type="ECO:0000313" key="3">
    <source>
        <dbReference type="Proteomes" id="UP000825886"/>
    </source>
</evidence>
<proteinExistence type="predicted"/>
<reference evidence="2 3" key="1">
    <citation type="submission" date="2021-08" db="EMBL/GenBank/DDBJ databases">
        <title>Culture and genomic analysis of Symbiopectobacterium purcellii sp. nov. gen. nov., isolated from the leafhopper Empoasca decipiens.</title>
        <authorList>
            <person name="Nadal-Jimenez P."/>
            <person name="Siozios S."/>
            <person name="Halliday N."/>
            <person name="Camara M."/>
            <person name="Hurst G.D.D."/>
        </authorList>
    </citation>
    <scope>NUCLEOTIDE SEQUENCE [LARGE SCALE GENOMIC DNA]</scope>
    <source>
        <strain evidence="2 3">SyEd1</strain>
    </source>
</reference>
<dbReference type="Proteomes" id="UP000825886">
    <property type="component" value="Chromosome"/>
</dbReference>
<dbReference type="InterPro" id="IPR005039">
    <property type="entry name" value="Ant_C"/>
</dbReference>
<sequence>MQNLTIAQTLTMSSREIAELTEKQHKHVLEDCRKMFEALNIQSADFSADYKDSKGRTYQEFLLDQDLTMTLVMGYSIELRHKVAKRWRELEKQLAIPADPIQMLNDPAAMRGILLTYTEKVIALESKVEEMAPDVKALHRIAKSDGGICITNAAKELQVRPKDLFAFLRERGWIYRRIGVKNWIAYQSKIQSGYLEHKISLIPCDDGTDKIREQVLVTPKGLAKLSQAFCLEPA</sequence>
<gene>
    <name evidence="2" type="ORF">K6K13_12190</name>
</gene>
<dbReference type="RefSeq" id="WP_222157280.1">
    <property type="nucleotide sequence ID" value="NZ_CP081864.1"/>
</dbReference>
<accession>A0ABX9AKV9</accession>
<evidence type="ECO:0000313" key="2">
    <source>
        <dbReference type="EMBL" id="QZN94149.1"/>
    </source>
</evidence>
<keyword evidence="3" id="KW-1185">Reference proteome</keyword>
<name>A0ABX9AKV9_9ENTR</name>
<organism evidence="2 3">
    <name type="scientific">Symbiopectobacterium purcellii</name>
    <dbReference type="NCBI Taxonomy" id="2871826"/>
    <lineage>
        <taxon>Bacteria</taxon>
        <taxon>Pseudomonadati</taxon>
        <taxon>Pseudomonadota</taxon>
        <taxon>Gammaproteobacteria</taxon>
        <taxon>Enterobacterales</taxon>
        <taxon>Enterobacteriaceae</taxon>
    </lineage>
</organism>